<keyword evidence="1" id="KW-1185">Reference proteome</keyword>
<accession>A0AAF3EHA9</accession>
<dbReference type="AlphaFoldDB" id="A0AAF3EHA9"/>
<evidence type="ECO:0000313" key="2">
    <source>
        <dbReference type="WBParaSite" id="MBELARI_LOCUS1339"/>
    </source>
</evidence>
<organism evidence="1 2">
    <name type="scientific">Mesorhabditis belari</name>
    <dbReference type="NCBI Taxonomy" id="2138241"/>
    <lineage>
        <taxon>Eukaryota</taxon>
        <taxon>Metazoa</taxon>
        <taxon>Ecdysozoa</taxon>
        <taxon>Nematoda</taxon>
        <taxon>Chromadorea</taxon>
        <taxon>Rhabditida</taxon>
        <taxon>Rhabditina</taxon>
        <taxon>Rhabditomorpha</taxon>
        <taxon>Rhabditoidea</taxon>
        <taxon>Rhabditidae</taxon>
        <taxon>Mesorhabditinae</taxon>
        <taxon>Mesorhabditis</taxon>
    </lineage>
</organism>
<name>A0AAF3EHA9_9BILA</name>
<dbReference type="WBParaSite" id="MBELARI_LOCUS1339">
    <property type="protein sequence ID" value="MBELARI_LOCUS1339"/>
    <property type="gene ID" value="MBELARI_LOCUS1339"/>
</dbReference>
<evidence type="ECO:0000313" key="1">
    <source>
        <dbReference type="Proteomes" id="UP000887575"/>
    </source>
</evidence>
<proteinExistence type="predicted"/>
<protein>
    <submittedName>
        <fullName evidence="2">Uncharacterized protein</fullName>
    </submittedName>
</protein>
<dbReference type="Proteomes" id="UP000887575">
    <property type="component" value="Unassembled WGS sequence"/>
</dbReference>
<sequence>MSTFAEIFLSFSWTLFDCPHLQFVDVHHFQEFLHSSPCYHVLFLRRGKFSSKRQRDSGDKLGKTKRLSWKERVLWGPRRESDALFMECPSREAPSIFRHSTPNRALSLRLFGQMHL</sequence>
<reference evidence="2" key="1">
    <citation type="submission" date="2024-02" db="UniProtKB">
        <authorList>
            <consortium name="WormBaseParasite"/>
        </authorList>
    </citation>
    <scope>IDENTIFICATION</scope>
</reference>